<organism evidence="1 2">
    <name type="scientific">Chryseobacterium nematophagum</name>
    <dbReference type="NCBI Taxonomy" id="2305228"/>
    <lineage>
        <taxon>Bacteria</taxon>
        <taxon>Pseudomonadati</taxon>
        <taxon>Bacteroidota</taxon>
        <taxon>Flavobacteriia</taxon>
        <taxon>Flavobacteriales</taxon>
        <taxon>Weeksellaceae</taxon>
        <taxon>Chryseobacterium group</taxon>
        <taxon>Chryseobacterium</taxon>
    </lineage>
</organism>
<dbReference type="EMBL" id="QWIV01000014">
    <property type="protein sequence ID" value="RMZ58224.1"/>
    <property type="molecule type" value="Genomic_DNA"/>
</dbReference>
<dbReference type="Proteomes" id="UP000267524">
    <property type="component" value="Unassembled WGS sequence"/>
</dbReference>
<evidence type="ECO:0000313" key="2">
    <source>
        <dbReference type="Proteomes" id="UP000267524"/>
    </source>
</evidence>
<reference evidence="1 2" key="1">
    <citation type="submission" date="2018-08" db="EMBL/GenBank/DDBJ databases">
        <title>Chryseobacterium nematophagum: a novel matrix digesting pathogen of nematodes.</title>
        <authorList>
            <person name="Page A."/>
            <person name="Roberts M."/>
            <person name="Felix M.-A."/>
            <person name="Weir W."/>
        </authorList>
    </citation>
    <scope>NUCLEOTIDE SEQUENCE [LARGE SCALE GENOMIC DNA]</scope>
    <source>
        <strain evidence="1 2">JUb275</strain>
    </source>
</reference>
<evidence type="ECO:0000313" key="1">
    <source>
        <dbReference type="EMBL" id="RMZ58224.1"/>
    </source>
</evidence>
<keyword evidence="2" id="KW-1185">Reference proteome</keyword>
<comment type="caution">
    <text evidence="1">The sequence shown here is derived from an EMBL/GenBank/DDBJ whole genome shotgun (WGS) entry which is preliminary data.</text>
</comment>
<proteinExistence type="predicted"/>
<dbReference type="RefSeq" id="WP_122547381.1">
    <property type="nucleotide sequence ID" value="NZ_QWIV01000014.1"/>
</dbReference>
<name>A0A3M7L896_9FLAO</name>
<dbReference type="AlphaFoldDB" id="A0A3M7L896"/>
<protein>
    <submittedName>
        <fullName evidence="1">Uncharacterized protein</fullName>
    </submittedName>
</protein>
<sequence length="66" mass="7555">MVGGELYFGLRGYFSEEEMIRLSVLFKGYLEQLVNELSVIDRSYLTVSDVDDILSSSQLDSIQDRD</sequence>
<accession>A0A3M7L896</accession>
<gene>
    <name evidence="1" type="ORF">D1632_11370</name>
</gene>